<protein>
    <submittedName>
        <fullName evidence="2">Uncharacterized protein</fullName>
    </submittedName>
</protein>
<organism evidence="2 3">
    <name type="scientific">Hibiscus sabdariffa</name>
    <name type="common">roselle</name>
    <dbReference type="NCBI Taxonomy" id="183260"/>
    <lineage>
        <taxon>Eukaryota</taxon>
        <taxon>Viridiplantae</taxon>
        <taxon>Streptophyta</taxon>
        <taxon>Embryophyta</taxon>
        <taxon>Tracheophyta</taxon>
        <taxon>Spermatophyta</taxon>
        <taxon>Magnoliopsida</taxon>
        <taxon>eudicotyledons</taxon>
        <taxon>Gunneridae</taxon>
        <taxon>Pentapetalae</taxon>
        <taxon>rosids</taxon>
        <taxon>malvids</taxon>
        <taxon>Malvales</taxon>
        <taxon>Malvaceae</taxon>
        <taxon>Malvoideae</taxon>
        <taxon>Hibiscus</taxon>
    </lineage>
</organism>
<name>A0ABR2U9Z5_9ROSI</name>
<dbReference type="EMBL" id="JBBPBN010000001">
    <property type="protein sequence ID" value="KAK9046343.1"/>
    <property type="molecule type" value="Genomic_DNA"/>
</dbReference>
<feature type="region of interest" description="Disordered" evidence="1">
    <location>
        <begin position="130"/>
        <end position="167"/>
    </location>
</feature>
<sequence>MEEGHPFSSCNTVKVDALTKLQYGDWLRVAPKKPQEGSSLSRGRIWYHDVGNSSNVPSNDLGKGLAKTDPNPEAVVANLGTQLDAYLGENITDDNMVGDQSETGSFGIESRQFHSVRTILAHATHALLDNKDVGSEESPDHVTGSALDSAAQTHASALSNQTVPDPIRQDRPASILVQVFGAIVTHQNEATLIASSDAAETMASFHTIK</sequence>
<proteinExistence type="predicted"/>
<gene>
    <name evidence="2" type="ORF">V6N11_052235</name>
</gene>
<dbReference type="Proteomes" id="UP001396334">
    <property type="component" value="Unassembled WGS sequence"/>
</dbReference>
<accession>A0ABR2U9Z5</accession>
<evidence type="ECO:0000313" key="3">
    <source>
        <dbReference type="Proteomes" id="UP001396334"/>
    </source>
</evidence>
<feature type="compositionally biased region" description="Basic and acidic residues" evidence="1">
    <location>
        <begin position="130"/>
        <end position="140"/>
    </location>
</feature>
<feature type="compositionally biased region" description="Polar residues" evidence="1">
    <location>
        <begin position="150"/>
        <end position="163"/>
    </location>
</feature>
<evidence type="ECO:0000313" key="2">
    <source>
        <dbReference type="EMBL" id="KAK9046343.1"/>
    </source>
</evidence>
<keyword evidence="3" id="KW-1185">Reference proteome</keyword>
<reference evidence="2 3" key="1">
    <citation type="journal article" date="2024" name="G3 (Bethesda)">
        <title>Genome assembly of Hibiscus sabdariffa L. provides insights into metabolisms of medicinal natural products.</title>
        <authorList>
            <person name="Kim T."/>
        </authorList>
    </citation>
    <scope>NUCLEOTIDE SEQUENCE [LARGE SCALE GENOMIC DNA]</scope>
    <source>
        <strain evidence="2">TK-2024</strain>
        <tissue evidence="2">Old leaves</tissue>
    </source>
</reference>
<evidence type="ECO:0000256" key="1">
    <source>
        <dbReference type="SAM" id="MobiDB-lite"/>
    </source>
</evidence>
<comment type="caution">
    <text evidence="2">The sequence shown here is derived from an EMBL/GenBank/DDBJ whole genome shotgun (WGS) entry which is preliminary data.</text>
</comment>